<feature type="transmembrane region" description="Helical" evidence="5">
    <location>
        <begin position="24"/>
        <end position="50"/>
    </location>
</feature>
<dbReference type="InterPro" id="IPR033199">
    <property type="entry name" value="DDAH-like"/>
</dbReference>
<dbReference type="EMBL" id="BSDP01000001">
    <property type="protein sequence ID" value="GLI28052.1"/>
    <property type="molecule type" value="Genomic_DNA"/>
</dbReference>
<evidence type="ECO:0000313" key="6">
    <source>
        <dbReference type="EMBL" id="GLI28052.1"/>
    </source>
</evidence>
<dbReference type="PANTHER" id="PTHR12737:SF9">
    <property type="entry name" value="DIMETHYLARGININASE"/>
    <property type="match status" value="1"/>
</dbReference>
<dbReference type="AlphaFoldDB" id="A0A9W6FRU8"/>
<feature type="active site" description="Nucleophile" evidence="3">
    <location>
        <position position="413"/>
    </location>
</feature>
<keyword evidence="7" id="KW-1185">Reference proteome</keyword>
<dbReference type="Gene3D" id="3.75.10.10">
    <property type="entry name" value="L-arginine/glycine Amidinotransferase, Chain A"/>
    <property type="match status" value="1"/>
</dbReference>
<dbReference type="GO" id="GO:0000052">
    <property type="term" value="P:citrulline metabolic process"/>
    <property type="evidence" value="ECO:0007669"/>
    <property type="project" value="TreeGrafter"/>
</dbReference>
<protein>
    <recommendedName>
        <fullName evidence="8">Dimethylarginine dimethylaminohydrolase</fullName>
    </recommendedName>
</protein>
<evidence type="ECO:0000256" key="1">
    <source>
        <dbReference type="ARBA" id="ARBA00008532"/>
    </source>
</evidence>
<dbReference type="GO" id="GO:0016597">
    <property type="term" value="F:amino acid binding"/>
    <property type="evidence" value="ECO:0007669"/>
    <property type="project" value="TreeGrafter"/>
</dbReference>
<feature type="active site" description="Proton donor" evidence="3">
    <location>
        <position position="328"/>
    </location>
</feature>
<dbReference type="SUPFAM" id="SSF55909">
    <property type="entry name" value="Pentein"/>
    <property type="match status" value="1"/>
</dbReference>
<dbReference type="NCBIfam" id="NF045660">
    <property type="entry name" value="DiMthArgaseDdahStm"/>
    <property type="match status" value="1"/>
</dbReference>
<proteinExistence type="inferred from homology"/>
<evidence type="ECO:0000256" key="5">
    <source>
        <dbReference type="SAM" id="Phobius"/>
    </source>
</evidence>
<evidence type="ECO:0008006" key="8">
    <source>
        <dbReference type="Google" id="ProtNLM"/>
    </source>
</evidence>
<feature type="binding site" evidence="4">
    <location>
        <position position="226"/>
    </location>
    <ligand>
        <name>substrate</name>
    </ligand>
</feature>
<keyword evidence="5" id="KW-0812">Transmembrane</keyword>
<feature type="binding site" evidence="4">
    <location>
        <begin position="231"/>
        <end position="232"/>
    </location>
    <ligand>
        <name>substrate</name>
    </ligand>
</feature>
<comment type="similarity">
    <text evidence="1">Belongs to the DDAH family.</text>
</comment>
<sequence length="419" mass="43874">MTDSVELPPARTIVSGDRAHRQRVLAVFASAGAVAAIALGAALLGVFVAGGQAPTVFTQVGGHFLLLATLAFLLLSAANAVGATRAWFLAVAAGLTSAGLAALVGTTITVLAGGAAPDLRMFAFVLGSLVGINLVFIVSAVLAEVFVAPRVLRAVEAHAPRRGSAEQRLALVRIPASNLDEAELTHVEREPVDAELADEQWDNYCAALVAEGWRTVEVDSAPDLADSVFVEDQVVLFDDLAVITRSGAESRRAEAEAVERVVRSLRGVQVARIDEPGTLDGGDVLKVGRTVYVGSSSRTDAEGIRQLRELLSPRGWTVVAVPVTRTLHLKGAVTALPDGTILGHPDLLAHRDLFPRLLEVPEPAGVAVVELADDTVLMAASAPESAAMVSGLGYRVVTVDISEFEKLEGSVTCLSVRVR</sequence>
<feature type="transmembrane region" description="Helical" evidence="5">
    <location>
        <begin position="87"/>
        <end position="115"/>
    </location>
</feature>
<organism evidence="6 7">
    <name type="scientific">Agromyces rhizosphaerae</name>
    <dbReference type="NCBI Taxonomy" id="88374"/>
    <lineage>
        <taxon>Bacteria</taxon>
        <taxon>Bacillati</taxon>
        <taxon>Actinomycetota</taxon>
        <taxon>Actinomycetes</taxon>
        <taxon>Micrococcales</taxon>
        <taxon>Microbacteriaceae</taxon>
        <taxon>Agromyces</taxon>
    </lineage>
</organism>
<accession>A0A9W6FRU8</accession>
<dbReference type="Proteomes" id="UP001144396">
    <property type="component" value="Unassembled WGS sequence"/>
</dbReference>
<evidence type="ECO:0000256" key="4">
    <source>
        <dbReference type="PIRSR" id="PIRSR633199-2"/>
    </source>
</evidence>
<feature type="transmembrane region" description="Helical" evidence="5">
    <location>
        <begin position="121"/>
        <end position="143"/>
    </location>
</feature>
<dbReference type="PANTHER" id="PTHR12737">
    <property type="entry name" value="DIMETHYLARGININE DIMETHYLAMINOHYDROLASE"/>
    <property type="match status" value="1"/>
</dbReference>
<dbReference type="GO" id="GO:0006525">
    <property type="term" value="P:arginine metabolic process"/>
    <property type="evidence" value="ECO:0007669"/>
    <property type="project" value="TreeGrafter"/>
</dbReference>
<evidence type="ECO:0000256" key="3">
    <source>
        <dbReference type="PIRSR" id="PIRSR633199-1"/>
    </source>
</evidence>
<evidence type="ECO:0000313" key="7">
    <source>
        <dbReference type="Proteomes" id="UP001144396"/>
    </source>
</evidence>
<dbReference type="GO" id="GO:0045429">
    <property type="term" value="P:positive regulation of nitric oxide biosynthetic process"/>
    <property type="evidence" value="ECO:0007669"/>
    <property type="project" value="TreeGrafter"/>
</dbReference>
<dbReference type="GO" id="GO:0016403">
    <property type="term" value="F:dimethylargininase activity"/>
    <property type="evidence" value="ECO:0007669"/>
    <property type="project" value="TreeGrafter"/>
</dbReference>
<dbReference type="Pfam" id="PF02274">
    <property type="entry name" value="ADI"/>
    <property type="match status" value="1"/>
</dbReference>
<feature type="binding site" evidence="4">
    <location>
        <position position="184"/>
    </location>
    <ligand>
        <name>substrate</name>
    </ligand>
</feature>
<feature type="binding site" evidence="4">
    <location>
        <position position="251"/>
    </location>
    <ligand>
        <name>substrate</name>
    </ligand>
</feature>
<keyword evidence="2" id="KW-0378">Hydrolase</keyword>
<reference evidence="6" key="1">
    <citation type="submission" date="2022-12" db="EMBL/GenBank/DDBJ databases">
        <title>Reference genome sequencing for broad-spectrum identification of bacterial and archaeal isolates by mass spectrometry.</title>
        <authorList>
            <person name="Sekiguchi Y."/>
            <person name="Tourlousse D.M."/>
        </authorList>
    </citation>
    <scope>NUCLEOTIDE SEQUENCE</scope>
    <source>
        <strain evidence="6">14</strain>
    </source>
</reference>
<name>A0A9W6FRU8_9MICO</name>
<evidence type="ECO:0000256" key="2">
    <source>
        <dbReference type="ARBA" id="ARBA00022801"/>
    </source>
</evidence>
<keyword evidence="5" id="KW-0472">Membrane</keyword>
<feature type="transmembrane region" description="Helical" evidence="5">
    <location>
        <begin position="56"/>
        <end position="75"/>
    </location>
</feature>
<comment type="caution">
    <text evidence="6">The sequence shown here is derived from an EMBL/GenBank/DDBJ whole genome shotgun (WGS) entry which is preliminary data.</text>
</comment>
<feature type="binding site" evidence="4">
    <location>
        <position position="407"/>
    </location>
    <ligand>
        <name>substrate</name>
    </ligand>
</feature>
<dbReference type="RefSeq" id="WP_281885091.1">
    <property type="nucleotide sequence ID" value="NZ_BSDP01000001.1"/>
</dbReference>
<gene>
    <name evidence="6" type="ORF">ARHIZOSPH14_22940</name>
</gene>
<feature type="binding site" evidence="4">
    <location>
        <position position="298"/>
    </location>
    <ligand>
        <name>substrate</name>
    </ligand>
</feature>
<keyword evidence="5" id="KW-1133">Transmembrane helix</keyword>